<evidence type="ECO:0000256" key="1">
    <source>
        <dbReference type="ARBA" id="ARBA00004990"/>
    </source>
</evidence>
<feature type="binding site" evidence="8">
    <location>
        <begin position="149"/>
        <end position="152"/>
    </location>
    <ligand>
        <name>ATP</name>
        <dbReference type="ChEBI" id="CHEBI:30616"/>
    </ligand>
</feature>
<feature type="binding site" evidence="8">
    <location>
        <begin position="186"/>
        <end position="189"/>
    </location>
    <ligand>
        <name>ATP</name>
        <dbReference type="ChEBI" id="CHEBI:30616"/>
    </ligand>
</feature>
<dbReference type="PANTHER" id="PTHR21299:SF1">
    <property type="entry name" value="PANTOATE--BETA-ALANINE LIGASE"/>
    <property type="match status" value="1"/>
</dbReference>
<feature type="binding site" evidence="8">
    <location>
        <position position="155"/>
    </location>
    <ligand>
        <name>(R)-pantoate</name>
        <dbReference type="ChEBI" id="CHEBI:15980"/>
    </ligand>
</feature>
<comment type="pathway">
    <text evidence="1 8">Cofactor biosynthesis; (R)-pantothenate biosynthesis; (R)-pantothenate from (R)-pantoate and beta-alanine: step 1/1.</text>
</comment>
<evidence type="ECO:0000313" key="9">
    <source>
        <dbReference type="EMBL" id="NGO55343.1"/>
    </source>
</evidence>
<dbReference type="GO" id="GO:0005524">
    <property type="term" value="F:ATP binding"/>
    <property type="evidence" value="ECO:0007669"/>
    <property type="project" value="UniProtKB-KW"/>
</dbReference>
<reference evidence="9 10" key="1">
    <citation type="submission" date="2020-02" db="EMBL/GenBank/DDBJ databases">
        <title>Genome sequence of strain CCNWXJ40-4.</title>
        <authorList>
            <person name="Gao J."/>
            <person name="Sun J."/>
        </authorList>
    </citation>
    <scope>NUCLEOTIDE SEQUENCE [LARGE SCALE GENOMIC DNA]</scope>
    <source>
        <strain evidence="9 10">CCNWXJ 40-4</strain>
    </source>
</reference>
<dbReference type="GO" id="GO:0005829">
    <property type="term" value="C:cytosol"/>
    <property type="evidence" value="ECO:0007669"/>
    <property type="project" value="TreeGrafter"/>
</dbReference>
<evidence type="ECO:0000256" key="5">
    <source>
        <dbReference type="ARBA" id="ARBA00022741"/>
    </source>
</evidence>
<dbReference type="Gene3D" id="3.30.1300.10">
    <property type="entry name" value="Pantoate-beta-alanine ligase, C-terminal domain"/>
    <property type="match status" value="1"/>
</dbReference>
<accession>A0A6G4WMD0</accession>
<evidence type="ECO:0000256" key="2">
    <source>
        <dbReference type="ARBA" id="ARBA00009256"/>
    </source>
</evidence>
<evidence type="ECO:0000256" key="7">
    <source>
        <dbReference type="ARBA" id="ARBA00048258"/>
    </source>
</evidence>
<comment type="catalytic activity">
    <reaction evidence="7 8">
        <text>(R)-pantoate + beta-alanine + ATP = (R)-pantothenate + AMP + diphosphate + H(+)</text>
        <dbReference type="Rhea" id="RHEA:10912"/>
        <dbReference type="ChEBI" id="CHEBI:15378"/>
        <dbReference type="ChEBI" id="CHEBI:15980"/>
        <dbReference type="ChEBI" id="CHEBI:29032"/>
        <dbReference type="ChEBI" id="CHEBI:30616"/>
        <dbReference type="ChEBI" id="CHEBI:33019"/>
        <dbReference type="ChEBI" id="CHEBI:57966"/>
        <dbReference type="ChEBI" id="CHEBI:456215"/>
        <dbReference type="EC" id="6.3.2.1"/>
    </reaction>
</comment>
<comment type="miscellaneous">
    <text evidence="8">The reaction proceeds by a bi uni uni bi ping pong mechanism.</text>
</comment>
<dbReference type="NCBIfam" id="TIGR00125">
    <property type="entry name" value="cyt_tran_rel"/>
    <property type="match status" value="1"/>
</dbReference>
<comment type="function">
    <text evidence="8">Catalyzes the condensation of pantoate with beta-alanine in an ATP-dependent reaction via a pantoyl-adenylate intermediate.</text>
</comment>
<sequence>MTVPIVRTVAELRKTVARWHDEGLRVAVVPTMGALHEGHLSLARTALERADRVIVTLFVNPKQFNSQADLAAYPRTEDEDAAKLASLGVHLLYIPDGIEMYPEGFATTVAVNGLSEGLCGAFRPGHFEGVATVVAKLLLQTGADLAFFGEKDFQQLHVVRRMARDLDIPIEIVLCPTVRESDGLALSSRNLRLSRSQRQVAPKLAAILFEAAARIAGGAPVDATLVEARSAIAAAGYARVEYLELRAEEDLAPLRPLDRPGRMLAAAWLGETRLIDNVEVPSGPGAITRTAA</sequence>
<keyword evidence="6 8" id="KW-0067">ATP-binding</keyword>
<dbReference type="Gene3D" id="3.40.50.620">
    <property type="entry name" value="HUPs"/>
    <property type="match status" value="1"/>
</dbReference>
<feature type="active site" description="Proton donor" evidence="8">
    <location>
        <position position="39"/>
    </location>
</feature>
<evidence type="ECO:0000313" key="10">
    <source>
        <dbReference type="Proteomes" id="UP001642900"/>
    </source>
</evidence>
<dbReference type="InterPro" id="IPR003721">
    <property type="entry name" value="Pantoate_ligase"/>
</dbReference>
<gene>
    <name evidence="8" type="primary">panC</name>
    <name evidence="9" type="ORF">G6N73_30580</name>
</gene>
<feature type="binding site" evidence="8">
    <location>
        <position position="178"/>
    </location>
    <ligand>
        <name>ATP</name>
        <dbReference type="ChEBI" id="CHEBI:30616"/>
    </ligand>
</feature>
<dbReference type="AlphaFoldDB" id="A0A6G4WMD0"/>
<keyword evidence="8" id="KW-0963">Cytoplasm</keyword>
<comment type="subunit">
    <text evidence="8">Homodimer.</text>
</comment>
<dbReference type="UniPathway" id="UPA00028">
    <property type="reaction ID" value="UER00005"/>
</dbReference>
<dbReference type="Proteomes" id="UP001642900">
    <property type="component" value="Unassembled WGS sequence"/>
</dbReference>
<evidence type="ECO:0000256" key="6">
    <source>
        <dbReference type="ARBA" id="ARBA00022840"/>
    </source>
</evidence>
<comment type="caution">
    <text evidence="9">The sequence shown here is derived from an EMBL/GenBank/DDBJ whole genome shotgun (WGS) entry which is preliminary data.</text>
</comment>
<dbReference type="RefSeq" id="WP_165033698.1">
    <property type="nucleotide sequence ID" value="NZ_JAAKZF010000094.1"/>
</dbReference>
<dbReference type="HAMAP" id="MF_00158">
    <property type="entry name" value="PanC"/>
    <property type="match status" value="1"/>
</dbReference>
<dbReference type="Pfam" id="PF02569">
    <property type="entry name" value="Pantoate_ligase"/>
    <property type="match status" value="1"/>
</dbReference>
<keyword evidence="4 8" id="KW-0566">Pantothenate biosynthesis</keyword>
<feature type="binding site" evidence="8">
    <location>
        <position position="63"/>
    </location>
    <ligand>
        <name>beta-alanine</name>
        <dbReference type="ChEBI" id="CHEBI:57966"/>
    </ligand>
</feature>
<protein>
    <recommendedName>
        <fullName evidence="8">Pantothenate synthetase</fullName>
        <shortName evidence="8">PS</shortName>
        <ecNumber evidence="8">6.3.2.1</ecNumber>
    </recommendedName>
    <alternativeName>
        <fullName evidence="8">Pantoate--beta-alanine ligase</fullName>
    </alternativeName>
    <alternativeName>
        <fullName evidence="8">Pantoate-activating enzyme</fullName>
    </alternativeName>
</protein>
<keyword evidence="10" id="KW-1185">Reference proteome</keyword>
<dbReference type="CDD" id="cd00560">
    <property type="entry name" value="PanC"/>
    <property type="match status" value="1"/>
</dbReference>
<dbReference type="GO" id="GO:0015940">
    <property type="term" value="P:pantothenate biosynthetic process"/>
    <property type="evidence" value="ECO:0007669"/>
    <property type="project" value="UniProtKB-UniRule"/>
</dbReference>
<evidence type="ECO:0000256" key="8">
    <source>
        <dbReference type="HAMAP-Rule" id="MF_00158"/>
    </source>
</evidence>
<dbReference type="InterPro" id="IPR042176">
    <property type="entry name" value="Pantoate_ligase_C"/>
</dbReference>
<comment type="subcellular location">
    <subcellularLocation>
        <location evidence="8">Cytoplasm</location>
    </subcellularLocation>
</comment>
<dbReference type="NCBIfam" id="TIGR00018">
    <property type="entry name" value="panC"/>
    <property type="match status" value="1"/>
</dbReference>
<dbReference type="InterPro" id="IPR014729">
    <property type="entry name" value="Rossmann-like_a/b/a_fold"/>
</dbReference>
<name>A0A6G4WMD0_9HYPH</name>
<dbReference type="GO" id="GO:0004592">
    <property type="term" value="F:pantoate-beta-alanine ligase activity"/>
    <property type="evidence" value="ECO:0007669"/>
    <property type="project" value="UniProtKB-UniRule"/>
</dbReference>
<organism evidence="9 10">
    <name type="scientific">Allomesorhizobium camelthorni</name>
    <dbReference type="NCBI Taxonomy" id="475069"/>
    <lineage>
        <taxon>Bacteria</taxon>
        <taxon>Pseudomonadati</taxon>
        <taxon>Pseudomonadota</taxon>
        <taxon>Alphaproteobacteria</taxon>
        <taxon>Hyphomicrobiales</taxon>
        <taxon>Phyllobacteriaceae</taxon>
        <taxon>Allomesorhizobium</taxon>
    </lineage>
</organism>
<dbReference type="PANTHER" id="PTHR21299">
    <property type="entry name" value="CYTIDYLATE KINASE/PANTOATE-BETA-ALANINE LIGASE"/>
    <property type="match status" value="1"/>
</dbReference>
<dbReference type="InterPro" id="IPR004821">
    <property type="entry name" value="Cyt_trans-like"/>
</dbReference>
<dbReference type="EMBL" id="JAAKZF010000094">
    <property type="protein sequence ID" value="NGO55343.1"/>
    <property type="molecule type" value="Genomic_DNA"/>
</dbReference>
<feature type="binding site" evidence="8">
    <location>
        <begin position="32"/>
        <end position="39"/>
    </location>
    <ligand>
        <name>ATP</name>
        <dbReference type="ChEBI" id="CHEBI:30616"/>
    </ligand>
</feature>
<evidence type="ECO:0000256" key="4">
    <source>
        <dbReference type="ARBA" id="ARBA00022655"/>
    </source>
</evidence>
<dbReference type="SUPFAM" id="SSF52374">
    <property type="entry name" value="Nucleotidylyl transferase"/>
    <property type="match status" value="1"/>
</dbReference>
<comment type="similarity">
    <text evidence="2 8">Belongs to the pantothenate synthetase family.</text>
</comment>
<feature type="binding site" evidence="8">
    <location>
        <position position="63"/>
    </location>
    <ligand>
        <name>(R)-pantoate</name>
        <dbReference type="ChEBI" id="CHEBI:15980"/>
    </ligand>
</feature>
<keyword evidence="5 8" id="KW-0547">Nucleotide-binding</keyword>
<keyword evidence="3 8" id="KW-0436">Ligase</keyword>
<evidence type="ECO:0000256" key="3">
    <source>
        <dbReference type="ARBA" id="ARBA00022598"/>
    </source>
</evidence>
<dbReference type="EC" id="6.3.2.1" evidence="8"/>
<proteinExistence type="inferred from homology"/>